<reference evidence="2" key="2">
    <citation type="submission" date="2020-09" db="EMBL/GenBank/DDBJ databases">
        <authorList>
            <person name="Sun Q."/>
            <person name="Ohkuma M."/>
        </authorList>
    </citation>
    <scope>NUCLEOTIDE SEQUENCE</scope>
    <source>
        <strain evidence="2">JCM 5016</strain>
    </source>
</reference>
<organism evidence="2 3">
    <name type="scientific">Streptomyces echinoruber</name>
    <dbReference type="NCBI Taxonomy" id="68898"/>
    <lineage>
        <taxon>Bacteria</taxon>
        <taxon>Bacillati</taxon>
        <taxon>Actinomycetota</taxon>
        <taxon>Actinomycetes</taxon>
        <taxon>Kitasatosporales</taxon>
        <taxon>Streptomycetaceae</taxon>
        <taxon>Streptomyces</taxon>
    </lineage>
</organism>
<dbReference type="EMBL" id="BMWH01000002">
    <property type="protein sequence ID" value="GGZ73865.1"/>
    <property type="molecule type" value="Genomic_DNA"/>
</dbReference>
<evidence type="ECO:0000256" key="1">
    <source>
        <dbReference type="SAM" id="MobiDB-lite"/>
    </source>
</evidence>
<feature type="compositionally biased region" description="Polar residues" evidence="1">
    <location>
        <begin position="12"/>
        <end position="30"/>
    </location>
</feature>
<dbReference type="AlphaFoldDB" id="A0A918QY33"/>
<reference evidence="2" key="1">
    <citation type="journal article" date="2014" name="Int. J. Syst. Evol. Microbiol.">
        <title>Complete genome sequence of Corynebacterium casei LMG S-19264T (=DSM 44701T), isolated from a smear-ripened cheese.</title>
        <authorList>
            <consortium name="US DOE Joint Genome Institute (JGI-PGF)"/>
            <person name="Walter F."/>
            <person name="Albersmeier A."/>
            <person name="Kalinowski J."/>
            <person name="Ruckert C."/>
        </authorList>
    </citation>
    <scope>NUCLEOTIDE SEQUENCE</scope>
    <source>
        <strain evidence="2">JCM 5016</strain>
    </source>
</reference>
<feature type="region of interest" description="Disordered" evidence="1">
    <location>
        <begin position="1"/>
        <end position="71"/>
    </location>
</feature>
<evidence type="ECO:0000313" key="3">
    <source>
        <dbReference type="Proteomes" id="UP000623010"/>
    </source>
</evidence>
<name>A0A918QY33_9ACTN</name>
<proteinExistence type="predicted"/>
<gene>
    <name evidence="2" type="ORF">GCM10010389_09370</name>
</gene>
<protein>
    <submittedName>
        <fullName evidence="2">Uncharacterized protein</fullName>
    </submittedName>
</protein>
<feature type="compositionally biased region" description="Basic and acidic residues" evidence="1">
    <location>
        <begin position="1"/>
        <end position="11"/>
    </location>
</feature>
<comment type="caution">
    <text evidence="2">The sequence shown here is derived from an EMBL/GenBank/DDBJ whole genome shotgun (WGS) entry which is preliminary data.</text>
</comment>
<dbReference type="Proteomes" id="UP000623010">
    <property type="component" value="Unassembled WGS sequence"/>
</dbReference>
<keyword evidence="3" id="KW-1185">Reference proteome</keyword>
<accession>A0A918QY33</accession>
<evidence type="ECO:0000313" key="2">
    <source>
        <dbReference type="EMBL" id="GGZ73865.1"/>
    </source>
</evidence>
<sequence length="71" mass="7703">MAFGHPDRSDETTMNLPVTTARTPRSSAPAQPSRRHTPLADIDPYAPRTVRATERATPVPASRSVTFNSNA</sequence>